<dbReference type="EMBL" id="JBIRGH010000009">
    <property type="protein sequence ID" value="MFH8585991.1"/>
    <property type="molecule type" value="Genomic_DNA"/>
</dbReference>
<evidence type="ECO:0000256" key="1">
    <source>
        <dbReference type="SAM" id="MobiDB-lite"/>
    </source>
</evidence>
<feature type="region of interest" description="Disordered" evidence="1">
    <location>
        <begin position="418"/>
        <end position="647"/>
    </location>
</feature>
<organism evidence="2 3">
    <name type="scientific">Streptomyces celluloflavus</name>
    <dbReference type="NCBI Taxonomy" id="58344"/>
    <lineage>
        <taxon>Bacteria</taxon>
        <taxon>Bacillati</taxon>
        <taxon>Actinomycetota</taxon>
        <taxon>Actinomycetes</taxon>
        <taxon>Kitasatosporales</taxon>
        <taxon>Streptomycetaceae</taxon>
        <taxon>Streptomyces</taxon>
    </lineage>
</organism>
<feature type="compositionally biased region" description="Polar residues" evidence="1">
    <location>
        <begin position="546"/>
        <end position="559"/>
    </location>
</feature>
<gene>
    <name evidence="2" type="ORF">ACH4GP_16510</name>
</gene>
<feature type="compositionally biased region" description="Low complexity" evidence="1">
    <location>
        <begin position="610"/>
        <end position="622"/>
    </location>
</feature>
<protein>
    <submittedName>
        <fullName evidence="2">Uncharacterized protein</fullName>
    </submittedName>
</protein>
<comment type="caution">
    <text evidence="2">The sequence shown here is derived from an EMBL/GenBank/DDBJ whole genome shotgun (WGS) entry which is preliminary data.</text>
</comment>
<keyword evidence="3" id="KW-1185">Reference proteome</keyword>
<reference evidence="2 3" key="1">
    <citation type="submission" date="2024-10" db="EMBL/GenBank/DDBJ databases">
        <title>The Natural Products Discovery Center: Release of the First 8490 Sequenced Strains for Exploring Actinobacteria Biosynthetic Diversity.</title>
        <authorList>
            <person name="Kalkreuter E."/>
            <person name="Kautsar S.A."/>
            <person name="Yang D."/>
            <person name="Bader C.D."/>
            <person name="Teijaro C.N."/>
            <person name="Fluegel L."/>
            <person name="Davis C.M."/>
            <person name="Simpson J.R."/>
            <person name="Lauterbach L."/>
            <person name="Steele A.D."/>
            <person name="Gui C."/>
            <person name="Meng S."/>
            <person name="Li G."/>
            <person name="Viehrig K."/>
            <person name="Ye F."/>
            <person name="Su P."/>
            <person name="Kiefer A.F."/>
            <person name="Nichols A."/>
            <person name="Cepeda A.J."/>
            <person name="Yan W."/>
            <person name="Fan B."/>
            <person name="Jiang Y."/>
            <person name="Adhikari A."/>
            <person name="Zheng C.-J."/>
            <person name="Schuster L."/>
            <person name="Cowan T.M."/>
            <person name="Smanski M.J."/>
            <person name="Chevrette M.G."/>
            <person name="De Carvalho L.P.S."/>
            <person name="Shen B."/>
        </authorList>
    </citation>
    <scope>NUCLEOTIDE SEQUENCE [LARGE SCALE GENOMIC DNA]</scope>
    <source>
        <strain evidence="2 3">NPDC018013</strain>
    </source>
</reference>
<accession>A0ABW7RD52</accession>
<evidence type="ECO:0000313" key="3">
    <source>
        <dbReference type="Proteomes" id="UP001610990"/>
    </source>
</evidence>
<dbReference type="InterPro" id="IPR049762">
    <property type="entry name" value="PoNe_dom"/>
</dbReference>
<dbReference type="Proteomes" id="UP001610990">
    <property type="component" value="Unassembled WGS sequence"/>
</dbReference>
<proteinExistence type="predicted"/>
<name>A0ABW7RD52_9ACTN</name>
<evidence type="ECO:0000313" key="2">
    <source>
        <dbReference type="EMBL" id="MFH8585991.1"/>
    </source>
</evidence>
<sequence length="933" mass="99847">MSGGPVDPADVPVYTGNLEVLEAKAKALSHGGSTIERAGSDVHKSFGGLAAFYKAPEAEQLFGVTKPVADKAQDLSEDMHVIAKALGTYAREITPLIEKFKQLKKEAADFRDNEAAEDDWSEDGDLTEENLNRRNKIAEVWAAFQKAERDCHAKIVGLVHGKALHAIDATHKTGYGYNAEDLKQAKSLPWGDAVEESVPWWQVWEHAYDFGKGFIVDGGGAGVEALYTMFGGHGGDAAGEAWIGLAKFSTGLTLTTMPLVNTTYWMMPGDWLPSWLRDSRTAMVEAGKGFVAWDQWGSNNSRAAGAVTFNVLSAIITRGGGSAVSGASKAATAAKAVSFASKAAQAIDPMTYVAKGAGVGLSKVRGVIAGLKDAGHIEVPKISDGAVSLPEGSLKMPGGTIQLPKGATIPEGATRLPNGNIKLPEDTVTFPPDTVKDPSTGKYMSGRGDLYNEDGSLFQRAEDAPKGKPAPSVTGADNPRIESPARQNQPVLAGVGGRGDDLTRVGSDISDPVHAGDNAGHRGTGSSDNTPMGRAGDHGAPGGNAGNHTPSNSLDNNATGGRPGDNTPTTGGDRDLPGGSAADNGVHEGSTADTNPPGSSGHPDHRGSAGDDTTGSDGDATAPPQHNPASRPSFMREGDNPYGPRGSLTHEQIQEIQVYRANHEPGYREHYYRKDGTRKDLDLYDESGQTPPQLTRLSENAPWIRAKDAPEPPKPHFLDRDYISVGADTVTSPARRQILEEAARERHFAIQWDNIVRDWKAEAGKAHEIHGTHETAAQWGEARGTYKESHTAMGDLTEKFGEKAAEYHYIAEKHPDFDSQELLGPKNGNDQFDQVWKHKDGRIVVIEAKSSADTELGSRALPNGRRVSQGSREYFFDIIEKMTKRGELSLVADLKKALKEGKLEYVVVKGEKNAGTYTGYQYRRFDISKGTLP</sequence>
<dbReference type="RefSeq" id="WP_397672938.1">
    <property type="nucleotide sequence ID" value="NZ_JBIRGH010000009.1"/>
</dbReference>
<dbReference type="CDD" id="cd20739">
    <property type="entry name" value="PoNe_DUF637"/>
    <property type="match status" value="1"/>
</dbReference>